<feature type="transmembrane region" description="Helical" evidence="1">
    <location>
        <begin position="38"/>
        <end position="59"/>
    </location>
</feature>
<reference evidence="2" key="1">
    <citation type="journal article" date="2020" name="Nature">
        <title>Giant virus diversity and host interactions through global metagenomics.</title>
        <authorList>
            <person name="Schulz F."/>
            <person name="Roux S."/>
            <person name="Paez-Espino D."/>
            <person name="Jungbluth S."/>
            <person name="Walsh D.A."/>
            <person name="Denef V.J."/>
            <person name="McMahon K.D."/>
            <person name="Konstantinidis K.T."/>
            <person name="Eloe-Fadrosh E.A."/>
            <person name="Kyrpides N.C."/>
            <person name="Woyke T."/>
        </authorList>
    </citation>
    <scope>NUCLEOTIDE SEQUENCE</scope>
    <source>
        <strain evidence="2">GVMAG-M-3300014204-73</strain>
    </source>
</reference>
<name>A0A6C0BJW1_9ZZZZ</name>
<sequence length="92" mass="10882">MAQKFRVSLVDPMIYHSTYVNRTSANTLRSYFWKKFNWLNFLFNVVLPITVVICVLFVLKDRYLTKRCKHSRIGSISDHIGSTANIRSRRKI</sequence>
<dbReference type="AlphaFoldDB" id="A0A6C0BJW1"/>
<keyword evidence="1" id="KW-0812">Transmembrane</keyword>
<keyword evidence="1" id="KW-1133">Transmembrane helix</keyword>
<proteinExistence type="predicted"/>
<keyword evidence="1" id="KW-0472">Membrane</keyword>
<dbReference type="EMBL" id="MN739179">
    <property type="protein sequence ID" value="QHS92466.1"/>
    <property type="molecule type" value="Genomic_DNA"/>
</dbReference>
<organism evidence="2">
    <name type="scientific">viral metagenome</name>
    <dbReference type="NCBI Taxonomy" id="1070528"/>
    <lineage>
        <taxon>unclassified sequences</taxon>
        <taxon>metagenomes</taxon>
        <taxon>organismal metagenomes</taxon>
    </lineage>
</organism>
<accession>A0A6C0BJW1</accession>
<evidence type="ECO:0000256" key="1">
    <source>
        <dbReference type="SAM" id="Phobius"/>
    </source>
</evidence>
<evidence type="ECO:0000313" key="2">
    <source>
        <dbReference type="EMBL" id="QHS92466.1"/>
    </source>
</evidence>
<protein>
    <submittedName>
        <fullName evidence="2">Uncharacterized protein</fullName>
    </submittedName>
</protein>